<keyword evidence="4" id="KW-1185">Reference proteome</keyword>
<dbReference type="Pfam" id="PF02023">
    <property type="entry name" value="SCAN"/>
    <property type="match status" value="1"/>
</dbReference>
<dbReference type="Proteomes" id="UP001174136">
    <property type="component" value="Unassembled WGS sequence"/>
</dbReference>
<dbReference type="EMBL" id="JAOPHQ010004351">
    <property type="protein sequence ID" value="KAK0139520.1"/>
    <property type="molecule type" value="Genomic_DNA"/>
</dbReference>
<protein>
    <recommendedName>
        <fullName evidence="2">SCAN box domain-containing protein</fullName>
    </recommendedName>
</protein>
<proteinExistence type="predicted"/>
<dbReference type="AlphaFoldDB" id="A0AA47NW51"/>
<feature type="domain" description="SCAN box" evidence="2">
    <location>
        <begin position="36"/>
        <end position="97"/>
    </location>
</feature>
<accession>A0AA47NW51</accession>
<evidence type="ECO:0000313" key="4">
    <source>
        <dbReference type="Proteomes" id="UP001174136"/>
    </source>
</evidence>
<evidence type="ECO:0000313" key="3">
    <source>
        <dbReference type="EMBL" id="KAK0139520.1"/>
    </source>
</evidence>
<evidence type="ECO:0000259" key="2">
    <source>
        <dbReference type="PROSITE" id="PS50804"/>
    </source>
</evidence>
<dbReference type="Gene3D" id="1.10.4020.10">
    <property type="entry name" value="DNA breaking-rejoining enzymes"/>
    <property type="match status" value="1"/>
</dbReference>
<reference evidence="3" key="1">
    <citation type="journal article" date="2023" name="Front. Mar. Sci.">
        <title>A new Merluccius polli reference genome to investigate the effects of global change in West African waters.</title>
        <authorList>
            <person name="Mateo J.L."/>
            <person name="Blanco-Fernandez C."/>
            <person name="Garcia-Vazquez E."/>
            <person name="Machado-Schiaffino G."/>
        </authorList>
    </citation>
    <scope>NUCLEOTIDE SEQUENCE</scope>
    <source>
        <strain evidence="3">C29</strain>
        <tissue evidence="3">Fin</tissue>
    </source>
</reference>
<evidence type="ECO:0000256" key="1">
    <source>
        <dbReference type="SAM" id="MobiDB-lite"/>
    </source>
</evidence>
<organism evidence="3 4">
    <name type="scientific">Merluccius polli</name>
    <name type="common">Benguela hake</name>
    <name type="synonym">Merluccius cadenati</name>
    <dbReference type="NCBI Taxonomy" id="89951"/>
    <lineage>
        <taxon>Eukaryota</taxon>
        <taxon>Metazoa</taxon>
        <taxon>Chordata</taxon>
        <taxon>Craniata</taxon>
        <taxon>Vertebrata</taxon>
        <taxon>Euteleostomi</taxon>
        <taxon>Actinopterygii</taxon>
        <taxon>Neopterygii</taxon>
        <taxon>Teleostei</taxon>
        <taxon>Neoteleostei</taxon>
        <taxon>Acanthomorphata</taxon>
        <taxon>Zeiogadaria</taxon>
        <taxon>Gadariae</taxon>
        <taxon>Gadiformes</taxon>
        <taxon>Gadoidei</taxon>
        <taxon>Merlucciidae</taxon>
        <taxon>Merluccius</taxon>
    </lineage>
</organism>
<feature type="region of interest" description="Disordered" evidence="1">
    <location>
        <begin position="1"/>
        <end position="47"/>
    </location>
</feature>
<sequence>MHKRRRWDCPPPPEDSTGRSRGRYSNRLGLSEEDHRRRFREGKLGPAERPFIFAQQIKDAATSWLQPGGSAGEGRMLQKIVMEQFVEGLPAATSDWVISVLDPGDPDPSTRVGDGARAGPAATPSTMDEETEERGSPSKTTLSGEHGRRSRAKRRKKEKSPEQQERADSPGPSCVSMKSDWSMDNPANFKDGSQSIKKRRVQQERADSPGPSCVSMKSDWSMDNPANFKDGSQSIKKRRVQQERADSPGPSCVSMKSDWSMDNPVNFKDGSQSVEKR</sequence>
<dbReference type="InterPro" id="IPR038269">
    <property type="entry name" value="SCAN_sf"/>
</dbReference>
<feature type="compositionally biased region" description="Basic residues" evidence="1">
    <location>
        <begin position="148"/>
        <end position="158"/>
    </location>
</feature>
<gene>
    <name evidence="3" type="ORF">N1851_023600</name>
</gene>
<comment type="caution">
    <text evidence="3">The sequence shown here is derived from an EMBL/GenBank/DDBJ whole genome shotgun (WGS) entry which is preliminary data.</text>
</comment>
<dbReference type="SUPFAM" id="SSF47353">
    <property type="entry name" value="Retrovirus capsid dimerization domain-like"/>
    <property type="match status" value="1"/>
</dbReference>
<feature type="region of interest" description="Disordered" evidence="1">
    <location>
        <begin position="100"/>
        <end position="277"/>
    </location>
</feature>
<name>A0AA47NW51_MERPO</name>
<feature type="compositionally biased region" description="Basic and acidic residues" evidence="1">
    <location>
        <begin position="159"/>
        <end position="168"/>
    </location>
</feature>
<dbReference type="InterPro" id="IPR003309">
    <property type="entry name" value="SCAN_dom"/>
</dbReference>
<dbReference type="PROSITE" id="PS50804">
    <property type="entry name" value="SCAN_BOX"/>
    <property type="match status" value="1"/>
</dbReference>